<dbReference type="EMBL" id="QFPO01000001">
    <property type="protein sequence ID" value="PZQ19842.1"/>
    <property type="molecule type" value="Genomic_DNA"/>
</dbReference>
<comment type="caution">
    <text evidence="1">The sequence shown here is derived from an EMBL/GenBank/DDBJ whole genome shotgun (WGS) entry which is preliminary data.</text>
</comment>
<sequence>MAGALGIVLALGIGVGCRLLDIPLPAPPKLTGALLVLAMTAGFLLGERLLG</sequence>
<evidence type="ECO:0000313" key="1">
    <source>
        <dbReference type="EMBL" id="PZQ19842.1"/>
    </source>
</evidence>
<dbReference type="InterPro" id="IPR020017">
    <property type="entry name" value="XapX_domain"/>
</dbReference>
<evidence type="ECO:0000313" key="2">
    <source>
        <dbReference type="Proteomes" id="UP000249046"/>
    </source>
</evidence>
<gene>
    <name evidence="1" type="ORF">DI564_00950</name>
</gene>
<name>A0A2W5KRY9_9GAMM</name>
<dbReference type="NCBIfam" id="TIGR03510">
    <property type="entry name" value="XapX"/>
    <property type="match status" value="1"/>
</dbReference>
<dbReference type="AlphaFoldDB" id="A0A2W5KRY9"/>
<reference evidence="1 2" key="1">
    <citation type="submission" date="2017-08" db="EMBL/GenBank/DDBJ databases">
        <title>Infants hospitalized years apart are colonized by the same room-sourced microbial strains.</title>
        <authorList>
            <person name="Brooks B."/>
            <person name="Olm M.R."/>
            <person name="Firek B.A."/>
            <person name="Baker R."/>
            <person name="Thomas B.C."/>
            <person name="Morowitz M.J."/>
            <person name="Banfield J.F."/>
        </authorList>
    </citation>
    <scope>NUCLEOTIDE SEQUENCE [LARGE SCALE GENOMIC DNA]</scope>
    <source>
        <strain evidence="1">S2_005_003_R2_42</strain>
    </source>
</reference>
<protein>
    <submittedName>
        <fullName evidence="1">Xapx domain-containing protein</fullName>
    </submittedName>
</protein>
<dbReference type="Proteomes" id="UP000249046">
    <property type="component" value="Unassembled WGS sequence"/>
</dbReference>
<accession>A0A2W5KRY9</accession>
<proteinExistence type="predicted"/>
<organism evidence="1 2">
    <name type="scientific">Rhodanobacter denitrificans</name>
    <dbReference type="NCBI Taxonomy" id="666685"/>
    <lineage>
        <taxon>Bacteria</taxon>
        <taxon>Pseudomonadati</taxon>
        <taxon>Pseudomonadota</taxon>
        <taxon>Gammaproteobacteria</taxon>
        <taxon>Lysobacterales</taxon>
        <taxon>Rhodanobacteraceae</taxon>
        <taxon>Rhodanobacter</taxon>
    </lineage>
</organism>